<keyword evidence="4 7" id="KW-1133">Transmembrane helix</keyword>
<evidence type="ECO:0000256" key="7">
    <source>
        <dbReference type="SAM" id="Phobius"/>
    </source>
</evidence>
<feature type="transmembrane region" description="Helical" evidence="7">
    <location>
        <begin position="141"/>
        <end position="166"/>
    </location>
</feature>
<evidence type="ECO:0000256" key="4">
    <source>
        <dbReference type="ARBA" id="ARBA00022989"/>
    </source>
</evidence>
<protein>
    <submittedName>
        <fullName evidence="8">MIP/aquaporin family protein</fullName>
    </submittedName>
</protein>
<feature type="transmembrane region" description="Helical" evidence="7">
    <location>
        <begin position="248"/>
        <end position="267"/>
    </location>
</feature>
<dbReference type="Pfam" id="PF00230">
    <property type="entry name" value="MIP"/>
    <property type="match status" value="1"/>
</dbReference>
<proteinExistence type="inferred from homology"/>
<dbReference type="InterPro" id="IPR000425">
    <property type="entry name" value="MIP"/>
</dbReference>
<comment type="caution">
    <text evidence="8">The sequence shown here is derived from an EMBL/GenBank/DDBJ whole genome shotgun (WGS) entry which is preliminary data.</text>
</comment>
<dbReference type="RefSeq" id="WP_326507522.1">
    <property type="nucleotide sequence ID" value="NZ_JAWIIV010000013.1"/>
</dbReference>
<feature type="transmembrane region" description="Helical" evidence="7">
    <location>
        <begin position="87"/>
        <end position="109"/>
    </location>
</feature>
<keyword evidence="9" id="KW-1185">Reference proteome</keyword>
<sequence length="289" mass="29689">MDNVRCKTGLPASTRTKFDVDVDADAGASATVRDETGAPECPMIAVLPVSSVSVFPLHRRLAAEALGTAFLLIAIVGSGILGDRLSGGNTAIALLANSLATAATLYALIEWFAPLSGAHFNPLVTAATTVRGDIEPRVAMAYALVQFVGALIGVGVAAAMFGSPVFALSTQARDTPSLLFSEFISTFGLVGVVWVCGQMRPSSAAAVVAAYIGGSFWFTPTGFANPAVSFARAFTDTFSGIRLADVPGFIAAEVSGAVAAVLVFRWLMPEAYVGAGAEAAPVKPLSRKA</sequence>
<evidence type="ECO:0000313" key="9">
    <source>
        <dbReference type="Proteomes" id="UP001352263"/>
    </source>
</evidence>
<feature type="transmembrane region" description="Helical" evidence="7">
    <location>
        <begin position="178"/>
        <end position="197"/>
    </location>
</feature>
<dbReference type="Proteomes" id="UP001352263">
    <property type="component" value="Unassembled WGS sequence"/>
</dbReference>
<dbReference type="EMBL" id="JAWIIV010000013">
    <property type="protein sequence ID" value="MEC4720808.1"/>
    <property type="molecule type" value="Genomic_DNA"/>
</dbReference>
<dbReference type="PRINTS" id="PR00783">
    <property type="entry name" value="MINTRINSICP"/>
</dbReference>
<reference evidence="8 9" key="1">
    <citation type="submission" date="2023-10" db="EMBL/GenBank/DDBJ databases">
        <title>Noviherbaspirillum sp. CPCC 100848 genome assembly.</title>
        <authorList>
            <person name="Li X.Y."/>
            <person name="Fang X.M."/>
        </authorList>
    </citation>
    <scope>NUCLEOTIDE SEQUENCE [LARGE SCALE GENOMIC DNA]</scope>
    <source>
        <strain evidence="8 9">CPCC 100848</strain>
    </source>
</reference>
<comment type="subcellular location">
    <subcellularLocation>
        <location evidence="1">Membrane</location>
        <topology evidence="1">Multi-pass membrane protein</topology>
    </subcellularLocation>
</comment>
<organism evidence="8 9">
    <name type="scientific">Noviherbaspirillum album</name>
    <dbReference type="NCBI Taxonomy" id="3080276"/>
    <lineage>
        <taxon>Bacteria</taxon>
        <taxon>Pseudomonadati</taxon>
        <taxon>Pseudomonadota</taxon>
        <taxon>Betaproteobacteria</taxon>
        <taxon>Burkholderiales</taxon>
        <taxon>Oxalobacteraceae</taxon>
        <taxon>Noviherbaspirillum</taxon>
    </lineage>
</organism>
<keyword evidence="5 7" id="KW-0472">Membrane</keyword>
<evidence type="ECO:0000256" key="6">
    <source>
        <dbReference type="RuleBase" id="RU000477"/>
    </source>
</evidence>
<evidence type="ECO:0000256" key="2">
    <source>
        <dbReference type="ARBA" id="ARBA00006175"/>
    </source>
</evidence>
<evidence type="ECO:0000256" key="3">
    <source>
        <dbReference type="ARBA" id="ARBA00022692"/>
    </source>
</evidence>
<gene>
    <name evidence="8" type="ORF">RY831_16710</name>
</gene>
<dbReference type="Gene3D" id="1.20.1080.10">
    <property type="entry name" value="Glycerol uptake facilitator protein"/>
    <property type="match status" value="1"/>
</dbReference>
<dbReference type="PANTHER" id="PTHR19139">
    <property type="entry name" value="AQUAPORIN TRANSPORTER"/>
    <property type="match status" value="1"/>
</dbReference>
<keyword evidence="3 6" id="KW-0812">Transmembrane</keyword>
<feature type="transmembrane region" description="Helical" evidence="7">
    <location>
        <begin position="204"/>
        <end position="228"/>
    </location>
</feature>
<evidence type="ECO:0000256" key="5">
    <source>
        <dbReference type="ARBA" id="ARBA00023136"/>
    </source>
</evidence>
<feature type="transmembrane region" description="Helical" evidence="7">
    <location>
        <begin position="61"/>
        <end position="81"/>
    </location>
</feature>
<dbReference type="SUPFAM" id="SSF81338">
    <property type="entry name" value="Aquaporin-like"/>
    <property type="match status" value="1"/>
</dbReference>
<evidence type="ECO:0000313" key="8">
    <source>
        <dbReference type="EMBL" id="MEC4720808.1"/>
    </source>
</evidence>
<evidence type="ECO:0000256" key="1">
    <source>
        <dbReference type="ARBA" id="ARBA00004141"/>
    </source>
</evidence>
<name>A0ABU6JB99_9BURK</name>
<dbReference type="InterPro" id="IPR034294">
    <property type="entry name" value="Aquaporin_transptr"/>
</dbReference>
<keyword evidence="6" id="KW-0813">Transport</keyword>
<comment type="similarity">
    <text evidence="2 6">Belongs to the MIP/aquaporin (TC 1.A.8) family.</text>
</comment>
<dbReference type="InterPro" id="IPR023271">
    <property type="entry name" value="Aquaporin-like"/>
</dbReference>
<dbReference type="PANTHER" id="PTHR19139:SF199">
    <property type="entry name" value="MIP17260P"/>
    <property type="match status" value="1"/>
</dbReference>
<accession>A0ABU6JB99</accession>